<dbReference type="HAMAP" id="MF_01601">
    <property type="entry name" value="Heptose_epimerase"/>
    <property type="match status" value="1"/>
</dbReference>
<keyword evidence="5" id="KW-1133">Transmembrane helix</keyword>
<dbReference type="InterPro" id="IPR036291">
    <property type="entry name" value="NAD(P)-bd_dom_sf"/>
</dbReference>
<evidence type="ECO:0000256" key="2">
    <source>
        <dbReference type="ARBA" id="ARBA00023235"/>
    </source>
</evidence>
<proteinExistence type="inferred from homology"/>
<accession>C9LXU5</accession>
<feature type="binding site" evidence="4">
    <location>
        <position position="180"/>
    </location>
    <ligand>
        <name>NADP(+)</name>
        <dbReference type="ChEBI" id="CHEBI:58349"/>
    </ligand>
</feature>
<dbReference type="EMBL" id="ACKP02000049">
    <property type="protein sequence ID" value="EEX76478.1"/>
    <property type="molecule type" value="Genomic_DNA"/>
</dbReference>
<comment type="function">
    <text evidence="4">Catalyzes the interconversion between ADP-D-glycero-beta-D-manno-heptose and ADP-L-glycero-beta-D-manno-heptose via an epimerization at carbon 6 of the heptose.</text>
</comment>
<dbReference type="InterPro" id="IPR011912">
    <property type="entry name" value="Heptose_epim"/>
</dbReference>
<feature type="binding site" evidence="4">
    <location>
        <begin position="85"/>
        <end position="89"/>
    </location>
    <ligand>
        <name>NADP(+)</name>
        <dbReference type="ChEBI" id="CHEBI:58349"/>
    </ligand>
</feature>
<feature type="binding site" evidence="4">
    <location>
        <begin position="211"/>
        <end position="214"/>
    </location>
    <ligand>
        <name>substrate</name>
    </ligand>
</feature>
<gene>
    <name evidence="4" type="primary">hldD</name>
    <name evidence="7" type="synonym">rfaD</name>
    <name evidence="7" type="ORF">SELSPUOL_02303</name>
</gene>
<keyword evidence="5" id="KW-0472">Membrane</keyword>
<dbReference type="Proteomes" id="UP000003505">
    <property type="component" value="Unassembled WGS sequence"/>
</dbReference>
<dbReference type="EC" id="5.1.3.20" evidence="4"/>
<keyword evidence="3 4" id="KW-0119">Carbohydrate metabolism</keyword>
<dbReference type="STRING" id="546271.Selsp_0393"/>
<comment type="catalytic activity">
    <reaction evidence="4">
        <text>ADP-D-glycero-beta-D-manno-heptose = ADP-L-glycero-beta-D-manno-heptose</text>
        <dbReference type="Rhea" id="RHEA:17577"/>
        <dbReference type="ChEBI" id="CHEBI:59967"/>
        <dbReference type="ChEBI" id="CHEBI:61506"/>
        <dbReference type="EC" id="5.1.3.20"/>
    </reaction>
</comment>
<feature type="binding site" evidence="4">
    <location>
        <position position="224"/>
    </location>
    <ligand>
        <name>substrate</name>
    </ligand>
</feature>
<evidence type="ECO:0000256" key="4">
    <source>
        <dbReference type="HAMAP-Rule" id="MF_01601"/>
    </source>
</evidence>
<sequence>MHEKREGIFMIIVTGGAGFIGSNIVKELNRKGRNDILIVDDLKDGENYKNLRGLHFIDYRHKDDFLESIEDDEFGGSDIDAVFHEGACSDTMEYDVNYMMKVNYEYSKTLLHFCLLHRVPFLYASSASTYGAGRHGFTENDAAEDALNPYAYSKLAFDRYVRQVMRESRSPIVGLRYFNVFGPQEQHKGKMASIFYQLYRQLKETGEARLFRGTDGFDDGEQRRDFIYVKDVVKVNFWFWENKGPSGIYNCGTGKAHTYNEAADAVIAALGKGYIGYRDFPEVLKGKYQSFTEADPKQLLKAGYDGGFHDFRAAVKEYVDFLEDGGYFRYEE</sequence>
<evidence type="ECO:0000256" key="5">
    <source>
        <dbReference type="SAM" id="Phobius"/>
    </source>
</evidence>
<dbReference type="Gene3D" id="3.90.25.10">
    <property type="entry name" value="UDP-galactose 4-epimerase, domain 1"/>
    <property type="match status" value="1"/>
</dbReference>
<feature type="binding site" evidence="4">
    <location>
        <position position="188"/>
    </location>
    <ligand>
        <name>NADP(+)</name>
        <dbReference type="ChEBI" id="CHEBI:58349"/>
    </ligand>
</feature>
<dbReference type="Pfam" id="PF01370">
    <property type="entry name" value="Epimerase"/>
    <property type="match status" value="1"/>
</dbReference>
<feature type="domain" description="NAD-dependent epimerase/dehydratase" evidence="6">
    <location>
        <begin position="11"/>
        <end position="252"/>
    </location>
</feature>
<dbReference type="UniPathway" id="UPA00356">
    <property type="reaction ID" value="UER00440"/>
</dbReference>
<protein>
    <recommendedName>
        <fullName evidence="4">ADP-L-glycero-D-manno-heptose-6-epimerase</fullName>
        <ecNumber evidence="4">5.1.3.20</ecNumber>
    </recommendedName>
    <alternativeName>
        <fullName evidence="4">ADP-L-glycero-beta-D-manno-heptose-6-epimerase</fullName>
        <shortName evidence="4">ADP-glyceromanno-heptose 6-epimerase</shortName>
        <shortName evidence="4">ADP-hep 6-epimerase</shortName>
        <shortName evidence="4">AGME</shortName>
    </alternativeName>
</protein>
<keyword evidence="5" id="KW-0812">Transmembrane</keyword>
<dbReference type="PANTHER" id="PTHR43103">
    <property type="entry name" value="NUCLEOSIDE-DIPHOSPHATE-SUGAR EPIMERASE"/>
    <property type="match status" value="1"/>
</dbReference>
<keyword evidence="1 4" id="KW-0521">NADP</keyword>
<evidence type="ECO:0000256" key="1">
    <source>
        <dbReference type="ARBA" id="ARBA00022857"/>
    </source>
</evidence>
<feature type="binding site" evidence="4">
    <location>
        <position position="179"/>
    </location>
    <ligand>
        <name>substrate</name>
    </ligand>
</feature>
<dbReference type="GO" id="GO:0008712">
    <property type="term" value="F:ADP-glyceromanno-heptose 6-epimerase activity"/>
    <property type="evidence" value="ECO:0007669"/>
    <property type="project" value="UniProtKB-UniRule"/>
</dbReference>
<feature type="active site" description="Proton acceptor" evidence="4">
    <location>
        <position position="188"/>
    </location>
</feature>
<evidence type="ECO:0000313" key="7">
    <source>
        <dbReference type="EMBL" id="EEX76478.1"/>
    </source>
</evidence>
<keyword evidence="2 4" id="KW-0413">Isomerase</keyword>
<dbReference type="Gene3D" id="3.40.50.720">
    <property type="entry name" value="NAD(P)-binding Rossmann-like Domain"/>
    <property type="match status" value="1"/>
</dbReference>
<comment type="domain">
    <text evidence="4">Contains a large N-terminal NADP-binding domain, and a smaller C-terminal substrate-binding domain.</text>
</comment>
<feature type="binding site" evidence="4">
    <location>
        <position position="62"/>
    </location>
    <ligand>
        <name>NADP(+)</name>
        <dbReference type="ChEBI" id="CHEBI:58349"/>
    </ligand>
</feature>
<dbReference type="NCBIfam" id="TIGR02197">
    <property type="entry name" value="heptose_epim"/>
    <property type="match status" value="1"/>
</dbReference>
<feature type="binding site" evidence="4">
    <location>
        <position position="288"/>
    </location>
    <ligand>
        <name>substrate</name>
    </ligand>
</feature>
<comment type="caution">
    <text evidence="7">The sequence shown here is derived from an EMBL/GenBank/DDBJ whole genome shotgun (WGS) entry which is preliminary data.</text>
</comment>
<dbReference type="GO" id="GO:0005975">
    <property type="term" value="P:carbohydrate metabolic process"/>
    <property type="evidence" value="ECO:0007669"/>
    <property type="project" value="UniProtKB-UniRule"/>
</dbReference>
<comment type="subunit">
    <text evidence="4">Homopentamer.</text>
</comment>
<name>C9LXU5_SELS3</name>
<feature type="binding site" evidence="4">
    <location>
        <begin position="19"/>
        <end position="20"/>
    </location>
    <ligand>
        <name>NADP(+)</name>
        <dbReference type="ChEBI" id="CHEBI:58349"/>
    </ligand>
</feature>
<feature type="binding site" evidence="4">
    <location>
        <position position="197"/>
    </location>
    <ligand>
        <name>substrate</name>
    </ligand>
</feature>
<reference evidence="7 8" key="1">
    <citation type="submission" date="2009-09" db="EMBL/GenBank/DDBJ databases">
        <authorList>
            <person name="Weinstock G."/>
            <person name="Sodergren E."/>
            <person name="Clifton S."/>
            <person name="Fulton L."/>
            <person name="Fulton B."/>
            <person name="Courtney L."/>
            <person name="Fronick C."/>
            <person name="Harrison M."/>
            <person name="Strong C."/>
            <person name="Farmer C."/>
            <person name="Delahaunty K."/>
            <person name="Markovic C."/>
            <person name="Hall O."/>
            <person name="Minx P."/>
            <person name="Tomlinson C."/>
            <person name="Mitreva M."/>
            <person name="Nelson J."/>
            <person name="Hou S."/>
            <person name="Wollam A."/>
            <person name="Pepin K.H."/>
            <person name="Johnson M."/>
            <person name="Bhonagiri V."/>
            <person name="Nash W.E."/>
            <person name="Warren W."/>
            <person name="Chinwalla A."/>
            <person name="Mardis E.R."/>
            <person name="Wilson R.K."/>
        </authorList>
    </citation>
    <scope>NUCLEOTIDE SEQUENCE [LARGE SCALE GENOMIC DNA]</scope>
    <source>
        <strain evidence="8">ATCC 35185 / DSM 20758 / VPI D19B-28</strain>
    </source>
</reference>
<dbReference type="CDD" id="cd05248">
    <property type="entry name" value="ADP_GME_SDR_e"/>
    <property type="match status" value="1"/>
</dbReference>
<feature type="binding site" evidence="4">
    <location>
        <position position="154"/>
    </location>
    <ligand>
        <name>NADP(+)</name>
        <dbReference type="ChEBI" id="CHEBI:58349"/>
    </ligand>
</feature>
<dbReference type="AlphaFoldDB" id="C9LXU5"/>
<comment type="caution">
    <text evidence="4">Lacks conserved residue(s) required for the propagation of feature annotation.</text>
</comment>
<evidence type="ECO:0000259" key="6">
    <source>
        <dbReference type="Pfam" id="PF01370"/>
    </source>
</evidence>
<comment type="cofactor">
    <cofactor evidence="4">
        <name>NADP(+)</name>
        <dbReference type="ChEBI" id="CHEBI:58349"/>
    </cofactor>
    <text evidence="4">Binds 1 NADP(+) per subunit.</text>
</comment>
<evidence type="ECO:0000313" key="8">
    <source>
        <dbReference type="Proteomes" id="UP000003505"/>
    </source>
</evidence>
<dbReference type="SUPFAM" id="SSF51735">
    <property type="entry name" value="NAD(P)-binding Rossmann-fold domains"/>
    <property type="match status" value="1"/>
</dbReference>
<dbReference type="eggNOG" id="COG0451">
    <property type="taxonomic scope" value="Bacteria"/>
</dbReference>
<dbReference type="InterPro" id="IPR001509">
    <property type="entry name" value="Epimerase_deHydtase"/>
</dbReference>
<feature type="binding site" evidence="4">
    <location>
        <begin position="40"/>
        <end position="41"/>
    </location>
    <ligand>
        <name>NADP(+)</name>
        <dbReference type="ChEBI" id="CHEBI:58349"/>
    </ligand>
</feature>
<feature type="binding site" evidence="4">
    <location>
        <position position="190"/>
    </location>
    <ligand>
        <name>substrate</name>
    </ligand>
</feature>
<dbReference type="PANTHER" id="PTHR43103:SF3">
    <property type="entry name" value="ADP-L-GLYCERO-D-MANNO-HEPTOSE-6-EPIMERASE"/>
    <property type="match status" value="1"/>
</dbReference>
<organism evidence="7 8">
    <name type="scientific">Selenomonas sputigena (strain ATCC 35185 / DSM 20758 / CCUG 44933 / VPI D19B-28)</name>
    <dbReference type="NCBI Taxonomy" id="546271"/>
    <lineage>
        <taxon>Bacteria</taxon>
        <taxon>Bacillati</taxon>
        <taxon>Bacillota</taxon>
        <taxon>Negativicutes</taxon>
        <taxon>Selenomonadales</taxon>
        <taxon>Selenomonadaceae</taxon>
        <taxon>Selenomonas</taxon>
    </lineage>
</organism>
<feature type="transmembrane region" description="Helical" evidence="5">
    <location>
        <begin position="7"/>
        <end position="25"/>
    </location>
</feature>
<dbReference type="GO" id="GO:0050661">
    <property type="term" value="F:NADP binding"/>
    <property type="evidence" value="ECO:0007669"/>
    <property type="project" value="InterPro"/>
</dbReference>
<evidence type="ECO:0000256" key="3">
    <source>
        <dbReference type="ARBA" id="ARBA00023277"/>
    </source>
</evidence>
<comment type="pathway">
    <text evidence="4">Nucleotide-sugar biosynthesis; ADP-L-glycero-beta-D-manno-heptose biosynthesis; ADP-L-glycero-beta-D-manno-heptose from D-glycero-beta-D-manno-heptose 7-phosphate: step 4/4.</text>
</comment>
<comment type="similarity">
    <text evidence="4">Belongs to the NAD(P)-dependent epimerase/dehydratase family. HldD subfamily.</text>
</comment>
<dbReference type="GO" id="GO:0097171">
    <property type="term" value="P:ADP-L-glycero-beta-D-manno-heptose biosynthetic process"/>
    <property type="evidence" value="ECO:0007669"/>
    <property type="project" value="UniProtKB-UniPathway"/>
</dbReference>
<feature type="active site" description="Proton acceptor" evidence="4">
    <location>
        <position position="150"/>
    </location>
</feature>